<dbReference type="Gene3D" id="2.60.40.1080">
    <property type="match status" value="1"/>
</dbReference>
<organism evidence="1 2">
    <name type="scientific">Pseudomonas lini</name>
    <dbReference type="NCBI Taxonomy" id="163011"/>
    <lineage>
        <taxon>Bacteria</taxon>
        <taxon>Pseudomonadati</taxon>
        <taxon>Pseudomonadota</taxon>
        <taxon>Gammaproteobacteria</taxon>
        <taxon>Pseudomonadales</taxon>
        <taxon>Pseudomonadaceae</taxon>
        <taxon>Pseudomonas</taxon>
    </lineage>
</organism>
<name>A0A423IAG2_9PSED</name>
<gene>
    <name evidence="1" type="ORF">BK663_25580</name>
</gene>
<reference evidence="1 2" key="1">
    <citation type="submission" date="2016-10" db="EMBL/GenBank/DDBJ databases">
        <title>Comparative genome analysis of multiple Pseudomonas spp. focuses on biocontrol and plant growth promoting traits.</title>
        <authorList>
            <person name="Tao X.-Y."/>
            <person name="Taylor C.G."/>
        </authorList>
    </citation>
    <scope>NUCLEOTIDE SEQUENCE [LARGE SCALE GENOMIC DNA]</scope>
    <source>
        <strain evidence="1 2">48C10</strain>
    </source>
</reference>
<sequence>MTTQPFDQVPLDNAELALYSPTLPDSNTSVAGADCGIAIEFYDLKPNGAKVIVNPYLGQAPLDTVSLNLNGEEKIASEQTQSTDDPVTLYIPKNKLRSDPGYVNELTYTIKRTTGVEETYQPPYTIWYNNIRPGMEDKIKGDEGHSELELVLPLDVIEDGIDADRAVQVQVYFFYPYCRPYDSILLNCNGHDVYRDVHPDEAPAIPTSVPTRIGLMLDKTVFEDAGDNPQFPFSYTVRDQIGNGADLNSPWSAAIRVDVELNGIRMAAPDIAEDPDDPNDAPDTIDLNKLGSKDLTIQVHVLEPVWATDDIIRVKYTATPNVGGTATEHVVEASVERIPFTHKLLVPNAKVIADSVVKVTYEQVRGGVVTARSKIARARVIVKPVITSVKNSFGAEIENGGTVSDNKIMLSGSALAGAELQIFDGETLIEDVQTSASYKWQSKLVLITVGPHRFTAREKNGQQFESEPWSIERLAFSIDKLPMILQGFSVKIPQWPKTGEDSIGNTAVRTPIGGVPPYTYLSSEPLTASVTPQGKVTGLKSGVSTIYVIDQEGTTLTYLVSVTNVYRLQINDQLLTSPESVSWMNSMQGYPAFYTFINDVRRVYIAPERSNHIWTCKLGAVLTPDDRLVYFVPTLKYSAWCVIPI</sequence>
<dbReference type="SUPFAM" id="SSF49373">
    <property type="entry name" value="Invasin/intimin cell-adhesion fragments"/>
    <property type="match status" value="1"/>
</dbReference>
<dbReference type="EMBL" id="MOBN01000041">
    <property type="protein sequence ID" value="RON22456.1"/>
    <property type="molecule type" value="Genomic_DNA"/>
</dbReference>
<dbReference type="AlphaFoldDB" id="A0A423IAG2"/>
<proteinExistence type="predicted"/>
<dbReference type="RefSeq" id="WP_123722643.1">
    <property type="nucleotide sequence ID" value="NZ_MOBN01000041.1"/>
</dbReference>
<comment type="caution">
    <text evidence="1">The sequence shown here is derived from an EMBL/GenBank/DDBJ whole genome shotgun (WGS) entry which is preliminary data.</text>
</comment>
<dbReference type="Proteomes" id="UP000284168">
    <property type="component" value="Unassembled WGS sequence"/>
</dbReference>
<accession>A0A423IAG2</accession>
<dbReference type="InterPro" id="IPR008964">
    <property type="entry name" value="Invasin/intimin_cell_adhesion"/>
</dbReference>
<protein>
    <recommendedName>
        <fullName evidence="3">BIG2 domain-containing protein</fullName>
    </recommendedName>
</protein>
<evidence type="ECO:0000313" key="2">
    <source>
        <dbReference type="Proteomes" id="UP000284168"/>
    </source>
</evidence>
<evidence type="ECO:0008006" key="3">
    <source>
        <dbReference type="Google" id="ProtNLM"/>
    </source>
</evidence>
<evidence type="ECO:0000313" key="1">
    <source>
        <dbReference type="EMBL" id="RON22456.1"/>
    </source>
</evidence>